<dbReference type="Pfam" id="PF13906">
    <property type="entry name" value="AA_permease_C"/>
    <property type="match status" value="1"/>
</dbReference>
<dbReference type="RefSeq" id="XP_038071588.1">
    <property type="nucleotide sequence ID" value="XM_038215660.1"/>
</dbReference>
<organism evidence="3 4">
    <name type="scientific">Patiria miniata</name>
    <name type="common">Bat star</name>
    <name type="synonym">Asterina miniata</name>
    <dbReference type="NCBI Taxonomy" id="46514"/>
    <lineage>
        <taxon>Eukaryota</taxon>
        <taxon>Metazoa</taxon>
        <taxon>Echinodermata</taxon>
        <taxon>Eleutherozoa</taxon>
        <taxon>Asterozoa</taxon>
        <taxon>Asteroidea</taxon>
        <taxon>Valvatacea</taxon>
        <taxon>Valvatida</taxon>
        <taxon>Asterinidae</taxon>
        <taxon>Patiria</taxon>
    </lineage>
</organism>
<keyword evidence="1" id="KW-0812">Transmembrane</keyword>
<dbReference type="Gene3D" id="1.20.1740.10">
    <property type="entry name" value="Amino acid/polyamine transporter I"/>
    <property type="match status" value="1"/>
</dbReference>
<evidence type="ECO:0000259" key="2">
    <source>
        <dbReference type="Pfam" id="PF13906"/>
    </source>
</evidence>
<dbReference type="GeneID" id="119740385"/>
<dbReference type="OMA" id="YAIYFIY"/>
<dbReference type="PROSITE" id="PS51257">
    <property type="entry name" value="PROKAR_LIPOPROTEIN"/>
    <property type="match status" value="1"/>
</dbReference>
<keyword evidence="1" id="KW-0472">Membrane</keyword>
<sequence length="105" mass="11609">MDDLLRVHDPGLILGIVVSSALTLVSCCPLLLLPQYTDDLPFKVPLMPLLPLIALLAAVILLLHFNSLVYVGVVVWLCLGLIVYFTYGMKHSVEATRQDVHLNDQ</sequence>
<dbReference type="AlphaFoldDB" id="A0A914B646"/>
<evidence type="ECO:0000256" key="1">
    <source>
        <dbReference type="SAM" id="Phobius"/>
    </source>
</evidence>
<feature type="transmembrane region" description="Helical" evidence="1">
    <location>
        <begin position="12"/>
        <end position="32"/>
    </location>
</feature>
<accession>A0A914B646</accession>
<feature type="domain" description="Cationic amino acid transporter C-terminal" evidence="2">
    <location>
        <begin position="42"/>
        <end position="92"/>
    </location>
</feature>
<keyword evidence="4" id="KW-1185">Reference proteome</keyword>
<dbReference type="OrthoDB" id="3900342at2759"/>
<dbReference type="EnsemblMetazoa" id="XM_038215660.1">
    <property type="protein sequence ID" value="XP_038071588.1"/>
    <property type="gene ID" value="LOC119740385"/>
</dbReference>
<feature type="transmembrane region" description="Helical" evidence="1">
    <location>
        <begin position="44"/>
        <end position="63"/>
    </location>
</feature>
<evidence type="ECO:0000313" key="4">
    <source>
        <dbReference type="Proteomes" id="UP000887568"/>
    </source>
</evidence>
<dbReference type="Proteomes" id="UP000887568">
    <property type="component" value="Unplaced"/>
</dbReference>
<protein>
    <recommendedName>
        <fullName evidence="2">Cationic amino acid transporter C-terminal domain-containing protein</fullName>
    </recommendedName>
</protein>
<evidence type="ECO:0000313" key="3">
    <source>
        <dbReference type="EnsemblMetazoa" id="XP_038071588.1"/>
    </source>
</evidence>
<dbReference type="InterPro" id="IPR029485">
    <property type="entry name" value="CAT_C"/>
</dbReference>
<keyword evidence="1" id="KW-1133">Transmembrane helix</keyword>
<proteinExistence type="predicted"/>
<feature type="transmembrane region" description="Helical" evidence="1">
    <location>
        <begin position="69"/>
        <end position="87"/>
    </location>
</feature>
<reference evidence="3" key="1">
    <citation type="submission" date="2022-11" db="UniProtKB">
        <authorList>
            <consortium name="EnsemblMetazoa"/>
        </authorList>
    </citation>
    <scope>IDENTIFICATION</scope>
</reference>
<name>A0A914B646_PATMI</name>